<feature type="transmembrane region" description="Helical" evidence="8">
    <location>
        <begin position="268"/>
        <end position="289"/>
    </location>
</feature>
<keyword evidence="3" id="KW-0813">Transport</keyword>
<evidence type="ECO:0000256" key="6">
    <source>
        <dbReference type="ARBA" id="ARBA00023136"/>
    </source>
</evidence>
<comment type="subcellular location">
    <subcellularLocation>
        <location evidence="1">Membrane</location>
        <topology evidence="1">Multi-pass membrane protein</topology>
    </subcellularLocation>
</comment>
<feature type="domain" description="SLC12A transporter C-terminal" evidence="10">
    <location>
        <begin position="508"/>
        <end position="593"/>
    </location>
</feature>
<feature type="compositionally biased region" description="Polar residues" evidence="7">
    <location>
        <begin position="1126"/>
        <end position="1145"/>
    </location>
</feature>
<evidence type="ECO:0000259" key="10">
    <source>
        <dbReference type="Pfam" id="PF03522"/>
    </source>
</evidence>
<dbReference type="GO" id="GO:0055064">
    <property type="term" value="P:chloride ion homeostasis"/>
    <property type="evidence" value="ECO:0007669"/>
    <property type="project" value="TreeGrafter"/>
</dbReference>
<feature type="domain" description="Amino acid permease/ SLC12A" evidence="9">
    <location>
        <begin position="20"/>
        <end position="496"/>
    </location>
</feature>
<dbReference type="Pfam" id="PF03522">
    <property type="entry name" value="SLC12"/>
    <property type="match status" value="1"/>
</dbReference>
<evidence type="ECO:0000259" key="9">
    <source>
        <dbReference type="Pfam" id="PF00324"/>
    </source>
</evidence>
<dbReference type="EMBL" id="MU004235">
    <property type="protein sequence ID" value="KAF2669612.1"/>
    <property type="molecule type" value="Genomic_DNA"/>
</dbReference>
<feature type="compositionally biased region" description="Low complexity" evidence="7">
    <location>
        <begin position="946"/>
        <end position="963"/>
    </location>
</feature>
<feature type="transmembrane region" description="Helical" evidence="8">
    <location>
        <begin position="20"/>
        <end position="40"/>
    </location>
</feature>
<feature type="compositionally biased region" description="Polar residues" evidence="7">
    <location>
        <begin position="1028"/>
        <end position="1067"/>
    </location>
</feature>
<evidence type="ECO:0008006" key="13">
    <source>
        <dbReference type="Google" id="ProtNLM"/>
    </source>
</evidence>
<feature type="transmembrane region" description="Helical" evidence="8">
    <location>
        <begin position="235"/>
        <end position="256"/>
    </location>
</feature>
<feature type="transmembrane region" description="Helical" evidence="8">
    <location>
        <begin position="417"/>
        <end position="435"/>
    </location>
</feature>
<evidence type="ECO:0000256" key="5">
    <source>
        <dbReference type="ARBA" id="ARBA00022989"/>
    </source>
</evidence>
<feature type="transmembrane region" description="Helical" evidence="8">
    <location>
        <begin position="82"/>
        <end position="103"/>
    </location>
</feature>
<evidence type="ECO:0000256" key="1">
    <source>
        <dbReference type="ARBA" id="ARBA00004141"/>
    </source>
</evidence>
<evidence type="ECO:0000256" key="3">
    <source>
        <dbReference type="ARBA" id="ARBA00022448"/>
    </source>
</evidence>
<dbReference type="PANTHER" id="PTHR11827">
    <property type="entry name" value="SOLUTE CARRIER FAMILY 12, CATION COTRANSPORTERS"/>
    <property type="match status" value="1"/>
</dbReference>
<feature type="compositionally biased region" description="Polar residues" evidence="7">
    <location>
        <begin position="988"/>
        <end position="1015"/>
    </location>
</feature>
<dbReference type="GO" id="GO:0055075">
    <property type="term" value="P:potassium ion homeostasis"/>
    <property type="evidence" value="ECO:0007669"/>
    <property type="project" value="TreeGrafter"/>
</dbReference>
<evidence type="ECO:0000313" key="11">
    <source>
        <dbReference type="EMBL" id="KAF2669612.1"/>
    </source>
</evidence>
<sequence length="1227" mass="133689">MAPKKDAASKKAKLGTFTGVFIPTSLNVFSILMFLRFGFILGQVGILGFFGMLIACYSIDLLTFTSISAIATNGAVKGGGAYYLISRSLGPEFGGAIGVMFYIGTSLNSGMNSVGLIKALVYNFGLKNGNWVNVMPDTYWWSYLWATCVLLVATGICMAGSSLFARAGNLLFVIIVIATYSIPLSALLVKPFENSKAGVVYTGFKYETFKSNLYPAFTSGADGSNIEGKENWQSLFGVLFPATAGIFAGASMSGDLKNPGKSIPRGTIGGMVLTFFTYILLITCMGSTIKRESFYHDSNIVQDTNIAGIVILVGELSVTFFGALLGVIGSAKMLQALARDSLLPGLGIFGRGSKRNDEPHYAILLTYLIAQCAMLLDLNQIAGLVAMSILLTFVVTNLACFLLKIGSAPNFRPSFRYFSWPTAALGALISAAVMVFVDGTYALAALIAMTVLFTIIHYASPPKAWGDVSQSLIYHQVRKYLLRLRQDHVKFWRPSILLLINDPRSSFKLVQFCNSLKKGALFILGHVIVNDDFRSATSETKKQLASWNKYIDFSQIKAFTNITVSPKIEWGIRNLVLTAGLGGMRPNIVIMSFFNLEELRKQQPLIQVPSPQPSRPVSRRNSSQKMTTMWNNKMKKGALPTDADRREGSISPQSYVTLLEDLLHGVHINVAITKGFEKLNLPDPAPGFGQKLGSWFRPFKPKQDDADLTYIDLWPIQMSSFTQIESEDGKEKKSILTSNFDTYTLILQLGSILESVEAWGLAYKLRVSVFVEYETEIEEERKRVHSLLDNLRIHATVRVFHLAAGNLATYEAIVNGHIHEPEYASTMTVINDVLADEAWWADVQEARANDIPSANLRDLVDLDSASLGTPDWRRMPLPKNVEPSQISVGRLRKLMARMKKGVGHLDRFHPAMRVKLSHLDQQLIDHYAPSSVASDMSSDDSDAEDTASSIHVSSSQASSSTHQPDVPQSRRGDVHAVESFLSHPRRTATFSRAPSSSNLSRPIAISSSPYTSNLTYMPPESPRGRGFSRSSATTPRIGSPSSTGTSPYRRSFAMRTSSLPKFTSSVVPPTKINTDDDDTPGAGPSISFADLSETAAADEDTIQPSELTALLSPSTPPPPPILPSQAAHTVPSQSEPTQATGFPFTASQPLSFNDLPARAQNLILNELLASNSHDASVVFTTLPSPADGTGAKEEESVRYLGDLEVLCQGLPPVVLVHCKSVTVTVSL</sequence>
<dbReference type="GO" id="GO:0015379">
    <property type="term" value="F:potassium:chloride symporter activity"/>
    <property type="evidence" value="ECO:0007669"/>
    <property type="project" value="TreeGrafter"/>
</dbReference>
<evidence type="ECO:0000313" key="12">
    <source>
        <dbReference type="Proteomes" id="UP000799302"/>
    </source>
</evidence>
<keyword evidence="12" id="KW-1185">Reference proteome</keyword>
<dbReference type="GO" id="GO:0006884">
    <property type="term" value="P:cell volume homeostasis"/>
    <property type="evidence" value="ECO:0007669"/>
    <property type="project" value="TreeGrafter"/>
</dbReference>
<gene>
    <name evidence="11" type="ORF">BT63DRAFT_425289</name>
</gene>
<feature type="region of interest" description="Disordered" evidence="7">
    <location>
        <begin position="1108"/>
        <end position="1145"/>
    </location>
</feature>
<dbReference type="AlphaFoldDB" id="A0A6A6UBV2"/>
<keyword evidence="6 8" id="KW-0472">Membrane</keyword>
<feature type="transmembrane region" description="Helical" evidence="8">
    <location>
        <begin position="140"/>
        <end position="158"/>
    </location>
</feature>
<name>A0A6A6UBV2_9PEZI</name>
<feature type="transmembrane region" description="Helical" evidence="8">
    <location>
        <begin position="384"/>
        <end position="405"/>
    </location>
</feature>
<organism evidence="11 12">
    <name type="scientific">Microthyrium microscopicum</name>
    <dbReference type="NCBI Taxonomy" id="703497"/>
    <lineage>
        <taxon>Eukaryota</taxon>
        <taxon>Fungi</taxon>
        <taxon>Dikarya</taxon>
        <taxon>Ascomycota</taxon>
        <taxon>Pezizomycotina</taxon>
        <taxon>Dothideomycetes</taxon>
        <taxon>Dothideomycetes incertae sedis</taxon>
        <taxon>Microthyriales</taxon>
        <taxon>Microthyriaceae</taxon>
        <taxon>Microthyrium</taxon>
    </lineage>
</organism>
<feature type="transmembrane region" description="Helical" evidence="8">
    <location>
        <begin position="441"/>
        <end position="459"/>
    </location>
</feature>
<dbReference type="Pfam" id="PF00324">
    <property type="entry name" value="AA_permease"/>
    <property type="match status" value="1"/>
</dbReference>
<protein>
    <recommendedName>
        <fullName evidence="13">Cation chloride cotransporter</fullName>
    </recommendedName>
</protein>
<feature type="transmembrane region" description="Helical" evidence="8">
    <location>
        <begin position="46"/>
        <end position="70"/>
    </location>
</feature>
<evidence type="ECO:0000256" key="2">
    <source>
        <dbReference type="ARBA" id="ARBA00010593"/>
    </source>
</evidence>
<comment type="similarity">
    <text evidence="2">Belongs to the SLC12A transporter family.</text>
</comment>
<dbReference type="InterPro" id="IPR004842">
    <property type="entry name" value="SLC12A_fam"/>
</dbReference>
<proteinExistence type="inferred from homology"/>
<reference evidence="11" key="1">
    <citation type="journal article" date="2020" name="Stud. Mycol.">
        <title>101 Dothideomycetes genomes: a test case for predicting lifestyles and emergence of pathogens.</title>
        <authorList>
            <person name="Haridas S."/>
            <person name="Albert R."/>
            <person name="Binder M."/>
            <person name="Bloem J."/>
            <person name="Labutti K."/>
            <person name="Salamov A."/>
            <person name="Andreopoulos B."/>
            <person name="Baker S."/>
            <person name="Barry K."/>
            <person name="Bills G."/>
            <person name="Bluhm B."/>
            <person name="Cannon C."/>
            <person name="Castanera R."/>
            <person name="Culley D."/>
            <person name="Daum C."/>
            <person name="Ezra D."/>
            <person name="Gonzalez J."/>
            <person name="Henrissat B."/>
            <person name="Kuo A."/>
            <person name="Liang C."/>
            <person name="Lipzen A."/>
            <person name="Lutzoni F."/>
            <person name="Magnuson J."/>
            <person name="Mondo S."/>
            <person name="Nolan M."/>
            <person name="Ohm R."/>
            <person name="Pangilinan J."/>
            <person name="Park H.-J."/>
            <person name="Ramirez L."/>
            <person name="Alfaro M."/>
            <person name="Sun H."/>
            <person name="Tritt A."/>
            <person name="Yoshinaga Y."/>
            <person name="Zwiers L.-H."/>
            <person name="Turgeon B."/>
            <person name="Goodwin S."/>
            <person name="Spatafora J."/>
            <person name="Crous P."/>
            <person name="Grigoriev I."/>
        </authorList>
    </citation>
    <scope>NUCLEOTIDE SEQUENCE</scope>
    <source>
        <strain evidence="11">CBS 115976</strain>
    </source>
</reference>
<dbReference type="Gene3D" id="1.20.1740.10">
    <property type="entry name" value="Amino acid/polyamine transporter I"/>
    <property type="match status" value="1"/>
</dbReference>
<accession>A0A6A6UBV2</accession>
<dbReference type="PANTHER" id="PTHR11827:SF72">
    <property type="entry name" value="GH08340P"/>
    <property type="match status" value="1"/>
</dbReference>
<keyword evidence="4 8" id="KW-0812">Transmembrane</keyword>
<dbReference type="GO" id="GO:0005774">
    <property type="term" value="C:vacuolar membrane"/>
    <property type="evidence" value="ECO:0007669"/>
    <property type="project" value="TreeGrafter"/>
</dbReference>
<dbReference type="FunFam" id="1.20.1740.10:FF:000013">
    <property type="entry name" value="Solute carrier family 12 member"/>
    <property type="match status" value="1"/>
</dbReference>
<evidence type="ECO:0000256" key="7">
    <source>
        <dbReference type="SAM" id="MobiDB-lite"/>
    </source>
</evidence>
<dbReference type="GO" id="GO:0034486">
    <property type="term" value="P:vacuolar transmembrane transport"/>
    <property type="evidence" value="ECO:0007669"/>
    <property type="project" value="TreeGrafter"/>
</dbReference>
<keyword evidence="5 8" id="KW-1133">Transmembrane helix</keyword>
<feature type="region of interest" description="Disordered" evidence="7">
    <location>
        <begin position="931"/>
        <end position="1087"/>
    </location>
</feature>
<dbReference type="InterPro" id="IPR018491">
    <property type="entry name" value="SLC12_C"/>
</dbReference>
<dbReference type="OrthoDB" id="2020542at2759"/>
<dbReference type="Proteomes" id="UP000799302">
    <property type="component" value="Unassembled WGS sequence"/>
</dbReference>
<feature type="transmembrane region" description="Helical" evidence="8">
    <location>
        <begin position="170"/>
        <end position="189"/>
    </location>
</feature>
<feature type="transmembrane region" description="Helical" evidence="8">
    <location>
        <begin position="309"/>
        <end position="329"/>
    </location>
</feature>
<evidence type="ECO:0000256" key="4">
    <source>
        <dbReference type="ARBA" id="ARBA00022692"/>
    </source>
</evidence>
<evidence type="ECO:0000256" key="8">
    <source>
        <dbReference type="SAM" id="Phobius"/>
    </source>
</evidence>
<dbReference type="InterPro" id="IPR004841">
    <property type="entry name" value="AA-permease/SLC12A_dom"/>
</dbReference>